<evidence type="ECO:0000259" key="1">
    <source>
        <dbReference type="Pfam" id="PF14574"/>
    </source>
</evidence>
<feature type="non-terminal residue" evidence="3">
    <location>
        <position position="294"/>
    </location>
</feature>
<dbReference type="Gene3D" id="3.10.20.880">
    <property type="match status" value="1"/>
</dbReference>
<feature type="domain" description="RACo C-terminal" evidence="1">
    <location>
        <begin position="1"/>
        <end position="177"/>
    </location>
</feature>
<dbReference type="PANTHER" id="PTHR42895">
    <property type="entry name" value="IRON-SULFUR CLUSTER-BINDING PROTEIN-RELATED"/>
    <property type="match status" value="1"/>
</dbReference>
<dbReference type="Pfam" id="PF14574">
    <property type="entry name" value="RACo_C_ter"/>
    <property type="match status" value="1"/>
</dbReference>
<proteinExistence type="predicted"/>
<dbReference type="InterPro" id="IPR027980">
    <property type="entry name" value="RACo_C"/>
</dbReference>
<evidence type="ECO:0008006" key="4">
    <source>
        <dbReference type="Google" id="ProtNLM"/>
    </source>
</evidence>
<reference evidence="3" key="1">
    <citation type="journal article" date="2014" name="Front. Microbiol.">
        <title>High frequency of phylogenetically diverse reductive dehalogenase-homologous genes in deep subseafloor sedimentary metagenomes.</title>
        <authorList>
            <person name="Kawai M."/>
            <person name="Futagami T."/>
            <person name="Toyoda A."/>
            <person name="Takaki Y."/>
            <person name="Nishi S."/>
            <person name="Hori S."/>
            <person name="Arai W."/>
            <person name="Tsubouchi T."/>
            <person name="Morono Y."/>
            <person name="Uchiyama I."/>
            <person name="Ito T."/>
            <person name="Fujiyama A."/>
            <person name="Inagaki F."/>
            <person name="Takami H."/>
        </authorList>
    </citation>
    <scope>NUCLEOTIDE SEQUENCE</scope>
    <source>
        <strain evidence="3">Expedition CK06-06</strain>
    </source>
</reference>
<accession>X1BME9</accession>
<dbReference type="InterPro" id="IPR052911">
    <property type="entry name" value="Corrinoid_activation_enz"/>
</dbReference>
<evidence type="ECO:0000259" key="2">
    <source>
        <dbReference type="Pfam" id="PF17650"/>
    </source>
</evidence>
<evidence type="ECO:0000313" key="3">
    <source>
        <dbReference type="EMBL" id="GAG85253.1"/>
    </source>
</evidence>
<organism evidence="3">
    <name type="scientific">marine sediment metagenome</name>
    <dbReference type="NCBI Taxonomy" id="412755"/>
    <lineage>
        <taxon>unclassified sequences</taxon>
        <taxon>metagenomes</taxon>
        <taxon>ecological metagenomes</taxon>
    </lineage>
</organism>
<dbReference type="PANTHER" id="PTHR42895:SF2">
    <property type="entry name" value="IRON-SULFUR CLUSTER PROTEIN"/>
    <property type="match status" value="1"/>
</dbReference>
<name>X1BME9_9ZZZZ</name>
<dbReference type="EMBL" id="BART01016711">
    <property type="protein sequence ID" value="GAG85253.1"/>
    <property type="molecule type" value="Genomic_DNA"/>
</dbReference>
<gene>
    <name evidence="3" type="ORF">S01H4_32063</name>
</gene>
<protein>
    <recommendedName>
        <fullName evidence="4">RACo C-terminal domain-containing protein</fullName>
    </recommendedName>
</protein>
<dbReference type="Pfam" id="PF17650">
    <property type="entry name" value="RACo_linker"/>
    <property type="match status" value="1"/>
</dbReference>
<sequence length="294" mass="33374">MIDLLGQLYITGIINRKGKFNTDLNSPYVVIDKVNPYYIIAKAEETATKKDIVISEIDIDNLIRAKGAIYAGITTLLEEVGLTKDNLEQIFIAGGFGHFINVKNAIIIGMLPDLPEEIFTFLGNTSVAGAHLALINRDKWKEMEKISRNITYIELFNNNKFYERYIASLFLPYTHIEVPVMEIEEASIQEGLLARDTMKLEPTEKVLAGIKRLDIRDVKILPRVVKRLITVELPLIGRSSSDKYRLEIALKQQLGLEDCFIPLEILKKLPDTLRKGKWTITVTLDEISKDLIDI</sequence>
<comment type="caution">
    <text evidence="3">The sequence shown here is derived from an EMBL/GenBank/DDBJ whole genome shotgun (WGS) entry which is preliminary data.</text>
</comment>
<dbReference type="AlphaFoldDB" id="X1BME9"/>
<dbReference type="InterPro" id="IPR040506">
    <property type="entry name" value="RACo_linker"/>
</dbReference>
<feature type="domain" description="RACo linker region" evidence="2">
    <location>
        <begin position="216"/>
        <end position="294"/>
    </location>
</feature>